<dbReference type="PANTHER" id="PTHR28467:SF1">
    <property type="entry name" value="PAXIP1-ASSOCIATED GLUTAMATE-RICH PROTEIN 1"/>
    <property type="match status" value="1"/>
</dbReference>
<protein>
    <submittedName>
        <fullName evidence="2">PAXIP1-associated protein-like protein</fullName>
    </submittedName>
</protein>
<evidence type="ECO:0000313" key="3">
    <source>
        <dbReference type="Proteomes" id="UP000194236"/>
    </source>
</evidence>
<dbReference type="InterPro" id="IPR028213">
    <property type="entry name" value="PA1"/>
</dbReference>
<dbReference type="GO" id="GO:1902808">
    <property type="term" value="P:positive regulation of cell cycle G1/S phase transition"/>
    <property type="evidence" value="ECO:0007669"/>
    <property type="project" value="TreeGrafter"/>
</dbReference>
<dbReference type="GO" id="GO:0030331">
    <property type="term" value="F:nuclear estrogen receptor binding"/>
    <property type="evidence" value="ECO:0007669"/>
    <property type="project" value="TreeGrafter"/>
</dbReference>
<keyword evidence="3" id="KW-1185">Reference proteome</keyword>
<dbReference type="OrthoDB" id="10067843at2759"/>
<feature type="non-terminal residue" evidence="2">
    <location>
        <position position="148"/>
    </location>
</feature>
<dbReference type="Proteomes" id="UP000194236">
    <property type="component" value="Unassembled WGS sequence"/>
</dbReference>
<dbReference type="EMBL" id="MUJZ01028606">
    <property type="protein sequence ID" value="OTF78282.1"/>
    <property type="molecule type" value="Genomic_DNA"/>
</dbReference>
<name>A0A1Y3BBP4_EURMA</name>
<organism evidence="2 3">
    <name type="scientific">Euroglyphus maynei</name>
    <name type="common">Mayne's house dust mite</name>
    <dbReference type="NCBI Taxonomy" id="6958"/>
    <lineage>
        <taxon>Eukaryota</taxon>
        <taxon>Metazoa</taxon>
        <taxon>Ecdysozoa</taxon>
        <taxon>Arthropoda</taxon>
        <taxon>Chelicerata</taxon>
        <taxon>Arachnida</taxon>
        <taxon>Acari</taxon>
        <taxon>Acariformes</taxon>
        <taxon>Sarcoptiformes</taxon>
        <taxon>Astigmata</taxon>
        <taxon>Psoroptidia</taxon>
        <taxon>Analgoidea</taxon>
        <taxon>Pyroglyphidae</taxon>
        <taxon>Pyroglyphinae</taxon>
        <taxon>Euroglyphus</taxon>
    </lineage>
</organism>
<dbReference type="PANTHER" id="PTHR28467">
    <property type="entry name" value="PAXIP1-ASSOCIATED GLUTAMATE-RICH PROTEIN 1"/>
    <property type="match status" value="1"/>
</dbReference>
<feature type="compositionally biased region" description="Acidic residues" evidence="1">
    <location>
        <begin position="104"/>
        <end position="115"/>
    </location>
</feature>
<dbReference type="GO" id="GO:0033148">
    <property type="term" value="P:positive regulation of intracellular estrogen receptor signaling pathway"/>
    <property type="evidence" value="ECO:0007669"/>
    <property type="project" value="TreeGrafter"/>
</dbReference>
<dbReference type="Pfam" id="PF15364">
    <property type="entry name" value="PAXIP1_C"/>
    <property type="match status" value="1"/>
</dbReference>
<dbReference type="AlphaFoldDB" id="A0A1Y3BBP4"/>
<dbReference type="GO" id="GO:0044666">
    <property type="term" value="C:MLL3/4 complex"/>
    <property type="evidence" value="ECO:0007669"/>
    <property type="project" value="TreeGrafter"/>
</dbReference>
<sequence length="148" mass="17156">MDSNDIWADCSDEETYYESNVHYRSHPTQRNVRLWEPTGVDIVNLYEQIKTNGYVELEWKCPGRISPSQLTDDDQQMNELNDAKRNDEKDEIDGNEQVEKTEFDFDNAFDDDGDGDLTLSPKNRVLGKHSRSQPMTMTKTKTTTNLTK</sequence>
<comment type="caution">
    <text evidence="2">The sequence shown here is derived from an EMBL/GenBank/DDBJ whole genome shotgun (WGS) entry which is preliminary data.</text>
</comment>
<evidence type="ECO:0000256" key="1">
    <source>
        <dbReference type="SAM" id="MobiDB-lite"/>
    </source>
</evidence>
<accession>A0A1Y3BBP4</accession>
<proteinExistence type="predicted"/>
<evidence type="ECO:0000313" key="2">
    <source>
        <dbReference type="EMBL" id="OTF78282.1"/>
    </source>
</evidence>
<reference evidence="2 3" key="1">
    <citation type="submission" date="2017-03" db="EMBL/GenBank/DDBJ databases">
        <title>Genome Survey of Euroglyphus maynei.</title>
        <authorList>
            <person name="Arlian L.G."/>
            <person name="Morgan M.S."/>
            <person name="Rider S.D."/>
        </authorList>
    </citation>
    <scope>NUCLEOTIDE SEQUENCE [LARGE SCALE GENOMIC DNA]</scope>
    <source>
        <strain evidence="2">Arlian Lab</strain>
        <tissue evidence="2">Whole body</tissue>
    </source>
</reference>
<feature type="compositionally biased region" description="Low complexity" evidence="1">
    <location>
        <begin position="135"/>
        <end position="148"/>
    </location>
</feature>
<feature type="region of interest" description="Disordered" evidence="1">
    <location>
        <begin position="66"/>
        <end position="148"/>
    </location>
</feature>
<gene>
    <name evidence="2" type="ORF">BLA29_011262</name>
</gene>